<dbReference type="InterPro" id="IPR020843">
    <property type="entry name" value="ER"/>
</dbReference>
<evidence type="ECO:0000313" key="7">
    <source>
        <dbReference type="EMBL" id="RMC36477.1"/>
    </source>
</evidence>
<evidence type="ECO:0000256" key="3">
    <source>
        <dbReference type="ARBA" id="ARBA00022723"/>
    </source>
</evidence>
<dbReference type="PANTHER" id="PTHR43161:SF9">
    <property type="entry name" value="SORBITOL DEHYDROGENASE"/>
    <property type="match status" value="1"/>
</dbReference>
<dbReference type="EMBL" id="QOKZ01000002">
    <property type="protein sequence ID" value="RMC36477.1"/>
    <property type="molecule type" value="Genomic_DNA"/>
</dbReference>
<proteinExistence type="inferred from homology"/>
<dbReference type="InterPro" id="IPR013154">
    <property type="entry name" value="ADH-like_N"/>
</dbReference>
<dbReference type="InterPro" id="IPR013149">
    <property type="entry name" value="ADH-like_C"/>
</dbReference>
<keyword evidence="8" id="KW-1185">Reference proteome</keyword>
<comment type="caution">
    <text evidence="7">The sequence shown here is derived from an EMBL/GenBank/DDBJ whole genome shotgun (WGS) entry which is preliminary data.</text>
</comment>
<evidence type="ECO:0000256" key="1">
    <source>
        <dbReference type="ARBA" id="ARBA00001947"/>
    </source>
</evidence>
<dbReference type="Proteomes" id="UP000273516">
    <property type="component" value="Unassembled WGS sequence"/>
</dbReference>
<dbReference type="SUPFAM" id="SSF51735">
    <property type="entry name" value="NAD(P)-binding Rossmann-fold domains"/>
    <property type="match status" value="1"/>
</dbReference>
<dbReference type="InterPro" id="IPR036291">
    <property type="entry name" value="NAD(P)-bd_dom_sf"/>
</dbReference>
<sequence length="346" mass="36397">MTDIACRLHAAHDLRIEEPPEPETAPGMAVIRVLRGGICGSDLHYYHDGGFGPVRVREPIILGHEAAGVVEAAPGDSGLKPGQLVALSPSRPCGECAFCKAGQERHCLEMRFNGSAMRLPHENGLFRTRLAHPVAQCLPLPEGIDAGAAAGAEPLAVCLHAISMAPSLEGQRVLITGAGPIGAICTALARLRGAAEIIVTDVQDFTLQIAEKMGADRVVNVAQNPDGLADYATGKGRIDVVLECSANQHAIAQAIGVTRPQGSLVQIGVGGTTPLPLNLIVGKELRFFGTHRFDREFAEAVGMISTGRIDLSPMVTQVLPAREAVRAFDLAGDRAQAVKVQLDFAA</sequence>
<comment type="similarity">
    <text evidence="2">Belongs to the zinc-containing alcohol dehydrogenase family.</text>
</comment>
<gene>
    <name evidence="7" type="ORF">C9E81_07420</name>
</gene>
<dbReference type="SMART" id="SM00829">
    <property type="entry name" value="PKS_ER"/>
    <property type="match status" value="1"/>
</dbReference>
<dbReference type="RefSeq" id="WP_122111647.1">
    <property type="nucleotide sequence ID" value="NZ_QOKZ01000002.1"/>
</dbReference>
<dbReference type="Gene3D" id="3.90.180.10">
    <property type="entry name" value="Medium-chain alcohol dehydrogenases, catalytic domain"/>
    <property type="match status" value="1"/>
</dbReference>
<dbReference type="AlphaFoldDB" id="A0A3M0MYM1"/>
<name>A0A3M0MYM1_9RHOB</name>
<reference evidence="7 8" key="1">
    <citation type="submission" date="2018-07" db="EMBL/GenBank/DDBJ databases">
        <authorList>
            <person name="Zhang Y."/>
            <person name="Wang L."/>
            <person name="Ma S."/>
        </authorList>
    </citation>
    <scope>NUCLEOTIDE SEQUENCE [LARGE SCALE GENOMIC DNA]</scope>
    <source>
        <strain evidence="7 8">4-2</strain>
    </source>
</reference>
<evidence type="ECO:0000256" key="2">
    <source>
        <dbReference type="ARBA" id="ARBA00008072"/>
    </source>
</evidence>
<evidence type="ECO:0000256" key="4">
    <source>
        <dbReference type="ARBA" id="ARBA00022833"/>
    </source>
</evidence>
<evidence type="ECO:0000259" key="6">
    <source>
        <dbReference type="SMART" id="SM00829"/>
    </source>
</evidence>
<dbReference type="PANTHER" id="PTHR43161">
    <property type="entry name" value="SORBITOL DEHYDROGENASE"/>
    <property type="match status" value="1"/>
</dbReference>
<comment type="cofactor">
    <cofactor evidence="1">
        <name>Zn(2+)</name>
        <dbReference type="ChEBI" id="CHEBI:29105"/>
    </cofactor>
</comment>
<dbReference type="InterPro" id="IPR011032">
    <property type="entry name" value="GroES-like_sf"/>
</dbReference>
<accession>A0A3M0MYM1</accession>
<dbReference type="Pfam" id="PF00107">
    <property type="entry name" value="ADH_zinc_N"/>
    <property type="match status" value="1"/>
</dbReference>
<dbReference type="Pfam" id="PF08240">
    <property type="entry name" value="ADH_N"/>
    <property type="match status" value="1"/>
</dbReference>
<keyword evidence="3" id="KW-0479">Metal-binding</keyword>
<dbReference type="Gene3D" id="3.40.50.720">
    <property type="entry name" value="NAD(P)-binding Rossmann-like Domain"/>
    <property type="match status" value="1"/>
</dbReference>
<feature type="domain" description="Enoyl reductase (ER)" evidence="6">
    <location>
        <begin position="9"/>
        <end position="342"/>
    </location>
</feature>
<dbReference type="SUPFAM" id="SSF50129">
    <property type="entry name" value="GroES-like"/>
    <property type="match status" value="1"/>
</dbReference>
<keyword evidence="5" id="KW-0560">Oxidoreductase</keyword>
<keyword evidence="4" id="KW-0862">Zinc</keyword>
<organism evidence="7 8">
    <name type="scientific">Paracoccus alkanivorans</name>
    <dbReference type="NCBI Taxonomy" id="2116655"/>
    <lineage>
        <taxon>Bacteria</taxon>
        <taxon>Pseudomonadati</taxon>
        <taxon>Pseudomonadota</taxon>
        <taxon>Alphaproteobacteria</taxon>
        <taxon>Rhodobacterales</taxon>
        <taxon>Paracoccaceae</taxon>
        <taxon>Paracoccus</taxon>
    </lineage>
</organism>
<dbReference type="GO" id="GO:0016491">
    <property type="term" value="F:oxidoreductase activity"/>
    <property type="evidence" value="ECO:0007669"/>
    <property type="project" value="UniProtKB-KW"/>
</dbReference>
<dbReference type="CDD" id="cd08232">
    <property type="entry name" value="idonate-5-DH"/>
    <property type="match status" value="1"/>
</dbReference>
<evidence type="ECO:0000313" key="8">
    <source>
        <dbReference type="Proteomes" id="UP000273516"/>
    </source>
</evidence>
<dbReference type="GO" id="GO:0046872">
    <property type="term" value="F:metal ion binding"/>
    <property type="evidence" value="ECO:0007669"/>
    <property type="project" value="UniProtKB-KW"/>
</dbReference>
<protein>
    <submittedName>
        <fullName evidence="7">L-idonate 5-dehydrogenase</fullName>
    </submittedName>
</protein>
<dbReference type="OrthoDB" id="5295340at2"/>
<evidence type="ECO:0000256" key="5">
    <source>
        <dbReference type="ARBA" id="ARBA00023002"/>
    </source>
</evidence>